<protein>
    <recommendedName>
        <fullName evidence="2">Conserved oligomeric Golgi complex subunit 5</fullName>
    </recommendedName>
</protein>
<accession>A0A0P1BA53</accession>
<feature type="region of interest" description="Disordered" evidence="5">
    <location>
        <begin position="226"/>
        <end position="257"/>
    </location>
</feature>
<feature type="domain" description="Conserved oligomeric Golgi complex subunit 5 helical" evidence="7">
    <location>
        <begin position="143"/>
        <end position="366"/>
    </location>
</feature>
<sequence length="796" mass="86751">MALSRLNLAIDDVDRMIKDEVSMHSTLLLQHSHSILSLSAPLSNAKTTLAALDHLLVALSNRISQPYQSLKRSRKRLEKVRQAQVLVDRAAKFVSIANRLAGLIDDESDSTSDLGSDSDSDASVSSRRSIAIDKSQSSSKLPLTSLHFVASYIPTLDAHKDYITDAMESTVVLGLRDLNPALLSISLTTAFNLGSLRFLVRDLMGDLREVIKSRVKAALDPQALAKETGVREPSTSQYASYKSRHSSRPGASSATMDGALTPQQHAWSTTFWQKLNVLLISEMSAVCCKVYALEGVLRLKRDEDSGRGYLEETLETLGDRPSFMFWTTFAQSFEMQSQEALKASPFLAEQLVASYPRLVRLFQDFFQRVSNVTELNYTDDHQSPETVVVLRSASHLETSYVQRVHARLSDSVAALAAGKSRAAGSSRTANAALADGERLARTISNELDGARFDPLLLRAVAAAVEKCTLDALEKLEKIVAKDASAYTLAAIETTPSQFGNADLANGLTGLARGLHAVNAESPSAVRGLIGRLEQRASRLLQDELLDPLLQSTKKELTVTFARMHNVDFAKGGAASSDGSGAAAGVATGAGSVYMAEVSDRLWYVREMLALKYEDETRSRITLELAIHALDTFVLHASLVRPLGESGALKLSSDTTELEFATSQMLQASPRRVSSARMSAGVSQSAQQQTLTLADCGAPFQALRSFRPLLFKDLDGLADKDLLPSSSGLSPLRGWSKSEYVRWIQTRHDARDALSLLWATLDQHAHIDVGMGSAGKTVQYLQRWKQVVEHSDAIRDA</sequence>
<dbReference type="InterPro" id="IPR048485">
    <property type="entry name" value="COG5_helical"/>
</dbReference>
<proteinExistence type="predicted"/>
<dbReference type="AlphaFoldDB" id="A0A0P1BA53"/>
<evidence type="ECO:0000256" key="1">
    <source>
        <dbReference type="ARBA" id="ARBA00004395"/>
    </source>
</evidence>
<dbReference type="Pfam" id="PF10392">
    <property type="entry name" value="COG5_N"/>
    <property type="match status" value="1"/>
</dbReference>
<dbReference type="InterPro" id="IPR049176">
    <property type="entry name" value="COG5_N"/>
</dbReference>
<evidence type="ECO:0000259" key="6">
    <source>
        <dbReference type="Pfam" id="PF10392"/>
    </source>
</evidence>
<dbReference type="GO" id="GO:0017119">
    <property type="term" value="C:Golgi transport complex"/>
    <property type="evidence" value="ECO:0007669"/>
    <property type="project" value="InterPro"/>
</dbReference>
<evidence type="ECO:0000256" key="4">
    <source>
        <dbReference type="ARBA" id="ARBA00023136"/>
    </source>
</evidence>
<dbReference type="PANTHER" id="PTHR13228">
    <property type="entry name" value="CONSERVED OLIGOMERIC GOLGI COMPLEX COMPONENT 5"/>
    <property type="match status" value="1"/>
</dbReference>
<dbReference type="InterPro" id="IPR019465">
    <property type="entry name" value="Cog5"/>
</dbReference>
<feature type="domain" description="Conserved oligomeric Golgi complex subunit 5 N-terminal" evidence="6">
    <location>
        <begin position="2"/>
        <end position="100"/>
    </location>
</feature>
<dbReference type="OrthoDB" id="18786at2759"/>
<organism evidence="8 9">
    <name type="scientific">Ceraceosorus bombacis</name>
    <dbReference type="NCBI Taxonomy" id="401625"/>
    <lineage>
        <taxon>Eukaryota</taxon>
        <taxon>Fungi</taxon>
        <taxon>Dikarya</taxon>
        <taxon>Basidiomycota</taxon>
        <taxon>Ustilaginomycotina</taxon>
        <taxon>Exobasidiomycetes</taxon>
        <taxon>Ceraceosorales</taxon>
        <taxon>Ceraceosoraceae</taxon>
        <taxon>Ceraceosorus</taxon>
    </lineage>
</organism>
<dbReference type="Proteomes" id="UP000054845">
    <property type="component" value="Unassembled WGS sequence"/>
</dbReference>
<evidence type="ECO:0000313" key="8">
    <source>
        <dbReference type="EMBL" id="CEH12024.1"/>
    </source>
</evidence>
<evidence type="ECO:0000256" key="3">
    <source>
        <dbReference type="ARBA" id="ARBA00023034"/>
    </source>
</evidence>
<reference evidence="8 9" key="1">
    <citation type="submission" date="2014-09" db="EMBL/GenBank/DDBJ databases">
        <authorList>
            <person name="Magalhaes I.L.F."/>
            <person name="Oliveira U."/>
            <person name="Santos F.R."/>
            <person name="Vidigal T.H.D.A."/>
            <person name="Brescovit A.D."/>
            <person name="Santos A.J."/>
        </authorList>
    </citation>
    <scope>NUCLEOTIDE SEQUENCE [LARGE SCALE GENOMIC DNA]</scope>
</reference>
<evidence type="ECO:0000256" key="2">
    <source>
        <dbReference type="ARBA" id="ARBA00020974"/>
    </source>
</evidence>
<keyword evidence="4" id="KW-0472">Membrane</keyword>
<evidence type="ECO:0000313" key="9">
    <source>
        <dbReference type="Proteomes" id="UP000054845"/>
    </source>
</evidence>
<name>A0A0P1BA53_9BASI</name>
<comment type="subcellular location">
    <subcellularLocation>
        <location evidence="1">Golgi apparatus membrane</location>
        <topology evidence="1">Peripheral membrane protein</topology>
    </subcellularLocation>
</comment>
<dbReference type="PANTHER" id="PTHR13228:SF3">
    <property type="entry name" value="CONSERVED OLIGOMERIC GOLGI COMPLEX SUBUNIT 5"/>
    <property type="match status" value="1"/>
</dbReference>
<keyword evidence="9" id="KW-1185">Reference proteome</keyword>
<dbReference type="Pfam" id="PF20649">
    <property type="entry name" value="COG5_C"/>
    <property type="match status" value="1"/>
</dbReference>
<dbReference type="GO" id="GO:0006891">
    <property type="term" value="P:intra-Golgi vesicle-mediated transport"/>
    <property type="evidence" value="ECO:0007669"/>
    <property type="project" value="InterPro"/>
</dbReference>
<dbReference type="STRING" id="401625.A0A0P1BA53"/>
<dbReference type="GO" id="GO:0000139">
    <property type="term" value="C:Golgi membrane"/>
    <property type="evidence" value="ECO:0007669"/>
    <property type="project" value="UniProtKB-SubCell"/>
</dbReference>
<dbReference type="EMBL" id="CCYA01000118">
    <property type="protein sequence ID" value="CEH12024.1"/>
    <property type="molecule type" value="Genomic_DNA"/>
</dbReference>
<evidence type="ECO:0000256" key="5">
    <source>
        <dbReference type="SAM" id="MobiDB-lite"/>
    </source>
</evidence>
<keyword evidence="3" id="KW-0333">Golgi apparatus</keyword>
<evidence type="ECO:0000259" key="7">
    <source>
        <dbReference type="Pfam" id="PF20649"/>
    </source>
</evidence>